<feature type="transmembrane region" description="Helical" evidence="10">
    <location>
        <begin position="312"/>
        <end position="333"/>
    </location>
</feature>
<dbReference type="InterPro" id="IPR036721">
    <property type="entry name" value="RCK_C_sf"/>
</dbReference>
<feature type="transmembrane region" description="Helical" evidence="10">
    <location>
        <begin position="275"/>
        <end position="300"/>
    </location>
</feature>
<evidence type="ECO:0000256" key="8">
    <source>
        <dbReference type="ARBA" id="ARBA00023214"/>
    </source>
</evidence>
<evidence type="ECO:0000256" key="4">
    <source>
        <dbReference type="ARBA" id="ARBA00022989"/>
    </source>
</evidence>
<gene>
    <name evidence="12" type="ORF">GCM10023353_15660</name>
</gene>
<keyword evidence="4 10" id="KW-1133">Transmembrane helix</keyword>
<evidence type="ECO:0000256" key="3">
    <source>
        <dbReference type="ARBA" id="ARBA00022692"/>
    </source>
</evidence>
<dbReference type="SUPFAM" id="SSF81340">
    <property type="entry name" value="Clc chloride channel"/>
    <property type="match status" value="1"/>
</dbReference>
<protein>
    <recommendedName>
        <fullName evidence="11">RCK C-terminal domain-containing protein</fullName>
    </recommendedName>
</protein>
<dbReference type="EMBL" id="BAABKQ010000001">
    <property type="protein sequence ID" value="GAA4811887.1"/>
    <property type="molecule type" value="Genomic_DNA"/>
</dbReference>
<evidence type="ECO:0000256" key="2">
    <source>
        <dbReference type="ARBA" id="ARBA00022448"/>
    </source>
</evidence>
<feature type="transmembrane region" description="Helical" evidence="10">
    <location>
        <begin position="230"/>
        <end position="254"/>
    </location>
</feature>
<evidence type="ECO:0000256" key="10">
    <source>
        <dbReference type="SAM" id="Phobius"/>
    </source>
</evidence>
<feature type="transmembrane region" description="Helical" evidence="10">
    <location>
        <begin position="103"/>
        <end position="121"/>
    </location>
</feature>
<feature type="transmembrane region" description="Helical" evidence="10">
    <location>
        <begin position="371"/>
        <end position="397"/>
    </location>
</feature>
<evidence type="ECO:0000256" key="7">
    <source>
        <dbReference type="ARBA" id="ARBA00023173"/>
    </source>
</evidence>
<organism evidence="12 13">
    <name type="scientific">Tomitella cavernea</name>
    <dbReference type="NCBI Taxonomy" id="1387982"/>
    <lineage>
        <taxon>Bacteria</taxon>
        <taxon>Bacillati</taxon>
        <taxon>Actinomycetota</taxon>
        <taxon>Actinomycetes</taxon>
        <taxon>Mycobacteriales</taxon>
        <taxon>Tomitella</taxon>
    </lineage>
</organism>
<name>A0ABP9CNI8_9ACTN</name>
<comment type="caution">
    <text evidence="12">The sequence shown here is derived from an EMBL/GenBank/DDBJ whole genome shotgun (WGS) entry which is preliminary data.</text>
</comment>
<dbReference type="PANTHER" id="PTHR43427">
    <property type="entry name" value="CHLORIDE CHANNEL PROTEIN CLC-E"/>
    <property type="match status" value="1"/>
</dbReference>
<keyword evidence="6 10" id="KW-0472">Membrane</keyword>
<keyword evidence="3 10" id="KW-0812">Transmembrane</keyword>
<feature type="transmembrane region" description="Helical" evidence="10">
    <location>
        <begin position="192"/>
        <end position="210"/>
    </location>
</feature>
<comment type="subcellular location">
    <subcellularLocation>
        <location evidence="1">Membrane</location>
        <topology evidence="1">Multi-pass membrane protein</topology>
    </subcellularLocation>
</comment>
<dbReference type="Gene3D" id="3.10.580.10">
    <property type="entry name" value="CBS-domain"/>
    <property type="match status" value="1"/>
</dbReference>
<evidence type="ECO:0000256" key="9">
    <source>
        <dbReference type="ARBA" id="ARBA00023303"/>
    </source>
</evidence>
<keyword evidence="8" id="KW-0868">Chloride</keyword>
<dbReference type="PROSITE" id="PS51202">
    <property type="entry name" value="RCK_C"/>
    <property type="match status" value="1"/>
</dbReference>
<evidence type="ECO:0000313" key="13">
    <source>
        <dbReference type="Proteomes" id="UP001500839"/>
    </source>
</evidence>
<evidence type="ECO:0000259" key="11">
    <source>
        <dbReference type="PROSITE" id="PS51202"/>
    </source>
</evidence>
<evidence type="ECO:0000256" key="6">
    <source>
        <dbReference type="ARBA" id="ARBA00023136"/>
    </source>
</evidence>
<dbReference type="PANTHER" id="PTHR43427:SF6">
    <property type="entry name" value="CHLORIDE CHANNEL PROTEIN CLC-E"/>
    <property type="match status" value="1"/>
</dbReference>
<reference evidence="13" key="1">
    <citation type="journal article" date="2019" name="Int. J. Syst. Evol. Microbiol.">
        <title>The Global Catalogue of Microorganisms (GCM) 10K type strain sequencing project: providing services to taxonomists for standard genome sequencing and annotation.</title>
        <authorList>
            <consortium name="The Broad Institute Genomics Platform"/>
            <consortium name="The Broad Institute Genome Sequencing Center for Infectious Disease"/>
            <person name="Wu L."/>
            <person name="Ma J."/>
        </authorList>
    </citation>
    <scope>NUCLEOTIDE SEQUENCE [LARGE SCALE GENOMIC DNA]</scope>
    <source>
        <strain evidence="13">JCM 18542</strain>
    </source>
</reference>
<keyword evidence="5" id="KW-0406">Ion transport</keyword>
<dbReference type="InterPro" id="IPR046342">
    <property type="entry name" value="CBS_dom_sf"/>
</dbReference>
<feature type="transmembrane region" description="Helical" evidence="10">
    <location>
        <begin position="155"/>
        <end position="180"/>
    </location>
</feature>
<dbReference type="Pfam" id="PF00654">
    <property type="entry name" value="Voltage_CLC"/>
    <property type="match status" value="1"/>
</dbReference>
<dbReference type="Pfam" id="PF02080">
    <property type="entry name" value="TrkA_C"/>
    <property type="match status" value="1"/>
</dbReference>
<keyword evidence="2" id="KW-0813">Transport</keyword>
<sequence>MLGVLIGAIAGLGAIGFYWLLTHATDLLLVGLGGYTPPQPDAAGGGAPGGIGFSDFTRPWAIPLVVGGGALASGLLVFTLAPEAEGHGTDAAIAAIHRNPRQIKVRTVIVKIVASALTIGSGGSGGREGPTAQISAGFASLLTRFLDLRPADGRIAVGVGIGSGIGAIFGAPLGGAVLSASIAYKNDFDARVLIPGFITSISAYAVFGSVEGYRPLFGDAAAGYMFDDPVHLVWFAVIGILSGVVGLAYSRTFYATVRLTKRLPGAGRAARIGKATAGGVLVGLLALAIPQVLGSGYGWAQLALDRSGLLSLPLWVVLILPAAKILATALSIGSGGSGGIFGPGMVIGAFVGGAVWRVLEAVGAPSVPESPAVFVVVGMMACFGSVARVPLAVMLMVGEMTGSYTVLVPAMLAVGLAYLLVRQAGDTIYSEQVDSRETEYAARVGSALPLLDRVPVRTVVSAPPVVLSSRDAWGDAELKLRAAGVVSAPVTDVDGRFVGVLAASQCTGSADSGIGPAIDRAAVAVGMDQNLDEVLAVLPPGSEADQRWAVVVDPDRVLRGVVTVNGIVRGYQTALHMDATRFHGVSKYADVVDIPIAAGSTMVRAGVAGPAVPGEVIVLSILRGGAILQGADGVALQEGDVVTVLGPPHRLAEFRERAFGADEVRTATT</sequence>
<dbReference type="CDD" id="cd00400">
    <property type="entry name" value="Voltage_gated_ClC"/>
    <property type="match status" value="1"/>
</dbReference>
<dbReference type="Gene3D" id="1.10.3080.10">
    <property type="entry name" value="Clc chloride channel"/>
    <property type="match status" value="1"/>
</dbReference>
<accession>A0ABP9CNI8</accession>
<feature type="transmembrane region" description="Helical" evidence="10">
    <location>
        <begin position="340"/>
        <end position="359"/>
    </location>
</feature>
<dbReference type="SUPFAM" id="SSF54631">
    <property type="entry name" value="CBS-domain pair"/>
    <property type="match status" value="1"/>
</dbReference>
<evidence type="ECO:0000313" key="12">
    <source>
        <dbReference type="EMBL" id="GAA4811887.1"/>
    </source>
</evidence>
<dbReference type="PRINTS" id="PR00762">
    <property type="entry name" value="CLCHANNEL"/>
</dbReference>
<feature type="domain" description="RCK C-terminal" evidence="11">
    <location>
        <begin position="577"/>
        <end position="660"/>
    </location>
</feature>
<dbReference type="InterPro" id="IPR050368">
    <property type="entry name" value="ClC-type_chloride_channel"/>
</dbReference>
<evidence type="ECO:0000256" key="5">
    <source>
        <dbReference type="ARBA" id="ARBA00023065"/>
    </source>
</evidence>
<dbReference type="Proteomes" id="UP001500839">
    <property type="component" value="Unassembled WGS sequence"/>
</dbReference>
<keyword evidence="13" id="KW-1185">Reference proteome</keyword>
<dbReference type="InterPro" id="IPR001807">
    <property type="entry name" value="ClC"/>
</dbReference>
<keyword evidence="9" id="KW-0407">Ion channel</keyword>
<feature type="transmembrane region" description="Helical" evidence="10">
    <location>
        <begin position="60"/>
        <end position="82"/>
    </location>
</feature>
<dbReference type="InterPro" id="IPR014743">
    <property type="entry name" value="Cl-channel_core"/>
</dbReference>
<dbReference type="SUPFAM" id="SSF116726">
    <property type="entry name" value="TrkA C-terminal domain-like"/>
    <property type="match status" value="1"/>
</dbReference>
<feature type="transmembrane region" description="Helical" evidence="10">
    <location>
        <begin position="404"/>
        <end position="421"/>
    </location>
</feature>
<proteinExistence type="predicted"/>
<evidence type="ECO:0000256" key="1">
    <source>
        <dbReference type="ARBA" id="ARBA00004141"/>
    </source>
</evidence>
<dbReference type="InterPro" id="IPR006037">
    <property type="entry name" value="RCK_C"/>
</dbReference>
<keyword evidence="7" id="KW-0869">Chloride channel</keyword>